<protein>
    <submittedName>
        <fullName evidence="1">Uncharacterized protein</fullName>
    </submittedName>
</protein>
<keyword evidence="2" id="KW-1185">Reference proteome</keyword>
<name>A0ABR2CA54_9ROSI</name>
<dbReference type="EMBL" id="JBBPBM010000061">
    <property type="protein sequence ID" value="KAK8516043.1"/>
    <property type="molecule type" value="Genomic_DNA"/>
</dbReference>
<gene>
    <name evidence="1" type="ORF">V6N12_066878</name>
</gene>
<evidence type="ECO:0000313" key="1">
    <source>
        <dbReference type="EMBL" id="KAK8516043.1"/>
    </source>
</evidence>
<comment type="caution">
    <text evidence="1">The sequence shown here is derived from an EMBL/GenBank/DDBJ whole genome shotgun (WGS) entry which is preliminary data.</text>
</comment>
<evidence type="ECO:0000313" key="2">
    <source>
        <dbReference type="Proteomes" id="UP001472677"/>
    </source>
</evidence>
<proteinExistence type="predicted"/>
<sequence length="66" mass="7649">MVVSWGRKLRVRHHKPISVTLMLSSLFSAFPDANLMTYGEIVEHNVMTLDENYKDLRDLSGDSRNR</sequence>
<organism evidence="1 2">
    <name type="scientific">Hibiscus sabdariffa</name>
    <name type="common">roselle</name>
    <dbReference type="NCBI Taxonomy" id="183260"/>
    <lineage>
        <taxon>Eukaryota</taxon>
        <taxon>Viridiplantae</taxon>
        <taxon>Streptophyta</taxon>
        <taxon>Embryophyta</taxon>
        <taxon>Tracheophyta</taxon>
        <taxon>Spermatophyta</taxon>
        <taxon>Magnoliopsida</taxon>
        <taxon>eudicotyledons</taxon>
        <taxon>Gunneridae</taxon>
        <taxon>Pentapetalae</taxon>
        <taxon>rosids</taxon>
        <taxon>malvids</taxon>
        <taxon>Malvales</taxon>
        <taxon>Malvaceae</taxon>
        <taxon>Malvoideae</taxon>
        <taxon>Hibiscus</taxon>
    </lineage>
</organism>
<dbReference type="Proteomes" id="UP001472677">
    <property type="component" value="Unassembled WGS sequence"/>
</dbReference>
<reference evidence="1 2" key="1">
    <citation type="journal article" date="2024" name="G3 (Bethesda)">
        <title>Genome assembly of Hibiscus sabdariffa L. provides insights into metabolisms of medicinal natural products.</title>
        <authorList>
            <person name="Kim T."/>
        </authorList>
    </citation>
    <scope>NUCLEOTIDE SEQUENCE [LARGE SCALE GENOMIC DNA]</scope>
    <source>
        <strain evidence="1">TK-2024</strain>
        <tissue evidence="1">Old leaves</tissue>
    </source>
</reference>
<accession>A0ABR2CA54</accession>